<evidence type="ECO:0000259" key="1">
    <source>
        <dbReference type="PROSITE" id="PS50878"/>
    </source>
</evidence>
<proteinExistence type="predicted"/>
<feature type="non-terminal residue" evidence="2">
    <location>
        <position position="1"/>
    </location>
</feature>
<dbReference type="OrthoDB" id="1689949at2759"/>
<dbReference type="SUPFAM" id="SSF56672">
    <property type="entry name" value="DNA/RNA polymerases"/>
    <property type="match status" value="1"/>
</dbReference>
<dbReference type="PANTHER" id="PTHR24559">
    <property type="entry name" value="TRANSPOSON TY3-I GAG-POL POLYPROTEIN"/>
    <property type="match status" value="1"/>
</dbReference>
<name>A0A371I293_MUCPR</name>
<dbReference type="Proteomes" id="UP000257109">
    <property type="component" value="Unassembled WGS sequence"/>
</dbReference>
<sequence>MPFGLCNAPSTFQRYMTSIFSYLLQDCMEVFMDDFTVYADSFEACLSNLSKVLKRCVDTNLVLNFEKFHFMVTEGIVLGHLLSNRGIEVDREKIDIISSLPNHTSMREVHSFLGHIAIEGCGIQLLPALYRSISGAEEPTHICPCPASTKLGPTI</sequence>
<dbReference type="AlphaFoldDB" id="A0A371I293"/>
<keyword evidence="3" id="KW-1185">Reference proteome</keyword>
<feature type="domain" description="Reverse transcriptase" evidence="1">
    <location>
        <begin position="1"/>
        <end position="117"/>
    </location>
</feature>
<accession>A0A371I293</accession>
<dbReference type="InterPro" id="IPR000477">
    <property type="entry name" value="RT_dom"/>
</dbReference>
<protein>
    <submittedName>
        <fullName evidence="2">Retrovirus-related Pol polyprotein from transposon 17.6</fullName>
    </submittedName>
</protein>
<dbReference type="PANTHER" id="PTHR24559:SF444">
    <property type="entry name" value="REVERSE TRANSCRIPTASE DOMAIN-CONTAINING PROTEIN"/>
    <property type="match status" value="1"/>
</dbReference>
<evidence type="ECO:0000313" key="3">
    <source>
        <dbReference type="Proteomes" id="UP000257109"/>
    </source>
</evidence>
<gene>
    <name evidence="2" type="primary">pol</name>
    <name evidence="2" type="ORF">CR513_06544</name>
</gene>
<dbReference type="InterPro" id="IPR053134">
    <property type="entry name" value="RNA-dir_DNA_polymerase"/>
</dbReference>
<dbReference type="InterPro" id="IPR043128">
    <property type="entry name" value="Rev_trsase/Diguanyl_cyclase"/>
</dbReference>
<organism evidence="2 3">
    <name type="scientific">Mucuna pruriens</name>
    <name type="common">Velvet bean</name>
    <name type="synonym">Dolichos pruriens</name>
    <dbReference type="NCBI Taxonomy" id="157652"/>
    <lineage>
        <taxon>Eukaryota</taxon>
        <taxon>Viridiplantae</taxon>
        <taxon>Streptophyta</taxon>
        <taxon>Embryophyta</taxon>
        <taxon>Tracheophyta</taxon>
        <taxon>Spermatophyta</taxon>
        <taxon>Magnoliopsida</taxon>
        <taxon>eudicotyledons</taxon>
        <taxon>Gunneridae</taxon>
        <taxon>Pentapetalae</taxon>
        <taxon>rosids</taxon>
        <taxon>fabids</taxon>
        <taxon>Fabales</taxon>
        <taxon>Fabaceae</taxon>
        <taxon>Papilionoideae</taxon>
        <taxon>50 kb inversion clade</taxon>
        <taxon>NPAAA clade</taxon>
        <taxon>indigoferoid/millettioid clade</taxon>
        <taxon>Phaseoleae</taxon>
        <taxon>Mucuna</taxon>
    </lineage>
</organism>
<reference evidence="2" key="1">
    <citation type="submission" date="2018-05" db="EMBL/GenBank/DDBJ databases">
        <title>Draft genome of Mucuna pruriens seed.</title>
        <authorList>
            <person name="Nnadi N.E."/>
            <person name="Vos R."/>
            <person name="Hasami M.H."/>
            <person name="Devisetty U.K."/>
            <person name="Aguiy J.C."/>
        </authorList>
    </citation>
    <scope>NUCLEOTIDE SEQUENCE [LARGE SCALE GENOMIC DNA]</scope>
    <source>
        <strain evidence="2">JCA_2017</strain>
    </source>
</reference>
<dbReference type="EMBL" id="QJKJ01001117">
    <property type="protein sequence ID" value="RDY09145.1"/>
    <property type="molecule type" value="Genomic_DNA"/>
</dbReference>
<dbReference type="STRING" id="157652.A0A371I293"/>
<dbReference type="CDD" id="cd01647">
    <property type="entry name" value="RT_LTR"/>
    <property type="match status" value="1"/>
</dbReference>
<dbReference type="InterPro" id="IPR043502">
    <property type="entry name" value="DNA/RNA_pol_sf"/>
</dbReference>
<dbReference type="Gene3D" id="3.30.70.270">
    <property type="match status" value="1"/>
</dbReference>
<dbReference type="PROSITE" id="PS50878">
    <property type="entry name" value="RT_POL"/>
    <property type="match status" value="1"/>
</dbReference>
<evidence type="ECO:0000313" key="2">
    <source>
        <dbReference type="EMBL" id="RDY09145.1"/>
    </source>
</evidence>
<comment type="caution">
    <text evidence="2">The sequence shown here is derived from an EMBL/GenBank/DDBJ whole genome shotgun (WGS) entry which is preliminary data.</text>
</comment>
<dbReference type="Pfam" id="PF00078">
    <property type="entry name" value="RVT_1"/>
    <property type="match status" value="1"/>
</dbReference>